<proteinExistence type="predicted"/>
<evidence type="ECO:0000313" key="2">
    <source>
        <dbReference type="EMBL" id="MBM7853155.1"/>
    </source>
</evidence>
<dbReference type="Proteomes" id="UP001143400">
    <property type="component" value="Unassembled WGS sequence"/>
</dbReference>
<comment type="caution">
    <text evidence="1">The sequence shown here is derived from an EMBL/GenBank/DDBJ whole genome shotgun (WGS) entry which is preliminary data.</text>
</comment>
<sequence>MSAAPVWLYDGVCVLCSGSVRYALGHERDHAMRFVAIQSREGRALAARHGADPDDPESFLFIEDGRALAKSDAVLALAAHLNGPARLLVIGRIMPKALRDWLYDRVARNRYRIFGRKTVCETPDPAHRHRFAPSETE</sequence>
<dbReference type="EMBL" id="BSFF01000010">
    <property type="protein sequence ID" value="GLK57631.1"/>
    <property type="molecule type" value="Genomic_DNA"/>
</dbReference>
<keyword evidence="3" id="KW-1185">Reference proteome</keyword>
<dbReference type="GO" id="GO:0015035">
    <property type="term" value="F:protein-disulfide reductase activity"/>
    <property type="evidence" value="ECO:0007669"/>
    <property type="project" value="InterPro"/>
</dbReference>
<dbReference type="Proteomes" id="UP000758856">
    <property type="component" value="Unassembled WGS sequence"/>
</dbReference>
<accession>A0A9W6IW07</accession>
<evidence type="ECO:0000313" key="1">
    <source>
        <dbReference type="EMBL" id="GLK57631.1"/>
    </source>
</evidence>
<evidence type="ECO:0000313" key="4">
    <source>
        <dbReference type="Proteomes" id="UP001143400"/>
    </source>
</evidence>
<gene>
    <name evidence="1" type="ORF">GCM10008170_36510</name>
    <name evidence="2" type="ORF">JOD31_003406</name>
</gene>
<dbReference type="EMBL" id="JAFBCY010000004">
    <property type="protein sequence ID" value="MBM7853155.1"/>
    <property type="molecule type" value="Genomic_DNA"/>
</dbReference>
<organism evidence="1 4">
    <name type="scientific">Methylopila capsulata</name>
    <dbReference type="NCBI Taxonomy" id="61654"/>
    <lineage>
        <taxon>Bacteria</taxon>
        <taxon>Pseudomonadati</taxon>
        <taxon>Pseudomonadota</taxon>
        <taxon>Alphaproteobacteria</taxon>
        <taxon>Hyphomicrobiales</taxon>
        <taxon>Methylopilaceae</taxon>
        <taxon>Methylopila</taxon>
    </lineage>
</organism>
<dbReference type="AlphaFoldDB" id="A0A9W6IW07"/>
<dbReference type="InterPro" id="IPR052927">
    <property type="entry name" value="DCC_oxidoreductase"/>
</dbReference>
<name>A0A9W6IW07_9HYPH</name>
<reference evidence="2 3" key="2">
    <citation type="submission" date="2021-01" db="EMBL/GenBank/DDBJ databases">
        <title>Genomic Encyclopedia of Type Strains, Phase IV (KMG-IV): sequencing the most valuable type-strain genomes for metagenomic binning, comparative biology and taxonomic classification.</title>
        <authorList>
            <person name="Goeker M."/>
        </authorList>
    </citation>
    <scope>NUCLEOTIDE SEQUENCE [LARGE SCALE GENOMIC DNA]</scope>
    <source>
        <strain evidence="2 3">DSM 6130</strain>
    </source>
</reference>
<reference evidence="1" key="3">
    <citation type="submission" date="2023-01" db="EMBL/GenBank/DDBJ databases">
        <authorList>
            <person name="Sun Q."/>
            <person name="Evtushenko L."/>
        </authorList>
    </citation>
    <scope>NUCLEOTIDE SEQUENCE</scope>
    <source>
        <strain evidence="1">VKM B-1606</strain>
    </source>
</reference>
<dbReference type="Pfam" id="PF04134">
    <property type="entry name" value="DCC1-like"/>
    <property type="match status" value="1"/>
</dbReference>
<dbReference type="InterPro" id="IPR007263">
    <property type="entry name" value="DCC1-like"/>
</dbReference>
<dbReference type="PANTHER" id="PTHR33639">
    <property type="entry name" value="THIOL-DISULFIDE OXIDOREDUCTASE DCC"/>
    <property type="match status" value="1"/>
</dbReference>
<protein>
    <submittedName>
        <fullName evidence="1 2">Thiol-disulfide oxidoreductase</fullName>
    </submittedName>
</protein>
<evidence type="ECO:0000313" key="3">
    <source>
        <dbReference type="Proteomes" id="UP000758856"/>
    </source>
</evidence>
<reference evidence="1" key="1">
    <citation type="journal article" date="2014" name="Int. J. Syst. Evol. Microbiol.">
        <title>Complete genome sequence of Corynebacterium casei LMG S-19264T (=DSM 44701T), isolated from a smear-ripened cheese.</title>
        <authorList>
            <consortium name="US DOE Joint Genome Institute (JGI-PGF)"/>
            <person name="Walter F."/>
            <person name="Albersmeier A."/>
            <person name="Kalinowski J."/>
            <person name="Ruckert C."/>
        </authorList>
    </citation>
    <scope>NUCLEOTIDE SEQUENCE</scope>
    <source>
        <strain evidence="1">VKM B-1606</strain>
    </source>
</reference>
<dbReference type="PANTHER" id="PTHR33639:SF2">
    <property type="entry name" value="DUF393 DOMAIN-CONTAINING PROTEIN"/>
    <property type="match status" value="1"/>
</dbReference>
<dbReference type="RefSeq" id="WP_204951611.1">
    <property type="nucleotide sequence ID" value="NZ_BSFF01000010.1"/>
</dbReference>